<name>A0ACB6ZBX5_THEGA</name>
<evidence type="ECO:0000313" key="1">
    <source>
        <dbReference type="EMBL" id="KAF9646808.1"/>
    </source>
</evidence>
<sequence length="74" mass="8485">MWNKPSGAFGRSCSSISMDRRSVGAKAISPDSVENFSSFKRVCLSPLQNISYRHRFLLGFLQRLYTDAVIWKRL</sequence>
<gene>
    <name evidence="1" type="ORF">BDM02DRAFT_3146978</name>
</gene>
<proteinExistence type="predicted"/>
<reference evidence="1" key="2">
    <citation type="journal article" date="2020" name="Nat. Commun.">
        <title>Large-scale genome sequencing of mycorrhizal fungi provides insights into the early evolution of symbiotic traits.</title>
        <authorList>
            <person name="Miyauchi S."/>
            <person name="Kiss E."/>
            <person name="Kuo A."/>
            <person name="Drula E."/>
            <person name="Kohler A."/>
            <person name="Sanchez-Garcia M."/>
            <person name="Morin E."/>
            <person name="Andreopoulos B."/>
            <person name="Barry K.W."/>
            <person name="Bonito G."/>
            <person name="Buee M."/>
            <person name="Carver A."/>
            <person name="Chen C."/>
            <person name="Cichocki N."/>
            <person name="Clum A."/>
            <person name="Culley D."/>
            <person name="Crous P.W."/>
            <person name="Fauchery L."/>
            <person name="Girlanda M."/>
            <person name="Hayes R.D."/>
            <person name="Keri Z."/>
            <person name="LaButti K."/>
            <person name="Lipzen A."/>
            <person name="Lombard V."/>
            <person name="Magnuson J."/>
            <person name="Maillard F."/>
            <person name="Murat C."/>
            <person name="Nolan M."/>
            <person name="Ohm R.A."/>
            <person name="Pangilinan J."/>
            <person name="Pereira M.F."/>
            <person name="Perotto S."/>
            <person name="Peter M."/>
            <person name="Pfister S."/>
            <person name="Riley R."/>
            <person name="Sitrit Y."/>
            <person name="Stielow J.B."/>
            <person name="Szollosi G."/>
            <person name="Zifcakova L."/>
            <person name="Stursova M."/>
            <person name="Spatafora J.W."/>
            <person name="Tedersoo L."/>
            <person name="Vaario L.M."/>
            <person name="Yamada A."/>
            <person name="Yan M."/>
            <person name="Wang P."/>
            <person name="Xu J."/>
            <person name="Bruns T."/>
            <person name="Baldrian P."/>
            <person name="Vilgalys R."/>
            <person name="Dunand C."/>
            <person name="Henrissat B."/>
            <person name="Grigoriev I.V."/>
            <person name="Hibbett D."/>
            <person name="Nagy L.G."/>
            <person name="Martin F.M."/>
        </authorList>
    </citation>
    <scope>NUCLEOTIDE SEQUENCE</scope>
    <source>
        <strain evidence="1">P2</strain>
    </source>
</reference>
<keyword evidence="2" id="KW-1185">Reference proteome</keyword>
<reference evidence="1" key="1">
    <citation type="submission" date="2019-10" db="EMBL/GenBank/DDBJ databases">
        <authorList>
            <consortium name="DOE Joint Genome Institute"/>
            <person name="Kuo A."/>
            <person name="Miyauchi S."/>
            <person name="Kiss E."/>
            <person name="Drula E."/>
            <person name="Kohler A."/>
            <person name="Sanchez-Garcia M."/>
            <person name="Andreopoulos B."/>
            <person name="Barry K.W."/>
            <person name="Bonito G."/>
            <person name="Buee M."/>
            <person name="Carver A."/>
            <person name="Chen C."/>
            <person name="Cichocki N."/>
            <person name="Clum A."/>
            <person name="Culley D."/>
            <person name="Crous P.W."/>
            <person name="Fauchery L."/>
            <person name="Girlanda M."/>
            <person name="Hayes R."/>
            <person name="Keri Z."/>
            <person name="Labutti K."/>
            <person name="Lipzen A."/>
            <person name="Lombard V."/>
            <person name="Magnuson J."/>
            <person name="Maillard F."/>
            <person name="Morin E."/>
            <person name="Murat C."/>
            <person name="Nolan M."/>
            <person name="Ohm R."/>
            <person name="Pangilinan J."/>
            <person name="Pereira M."/>
            <person name="Perotto S."/>
            <person name="Peter M."/>
            <person name="Riley R."/>
            <person name="Sitrit Y."/>
            <person name="Stielow B."/>
            <person name="Szollosi G."/>
            <person name="Zifcakova L."/>
            <person name="Stursova M."/>
            <person name="Spatafora J.W."/>
            <person name="Tedersoo L."/>
            <person name="Vaario L.-M."/>
            <person name="Yamada A."/>
            <person name="Yan M."/>
            <person name="Wang P."/>
            <person name="Xu J."/>
            <person name="Bruns T."/>
            <person name="Baldrian P."/>
            <person name="Vilgalys R."/>
            <person name="Henrissat B."/>
            <person name="Grigoriev I.V."/>
            <person name="Hibbett D."/>
            <person name="Nagy L.G."/>
            <person name="Martin F.M."/>
        </authorList>
    </citation>
    <scope>NUCLEOTIDE SEQUENCE</scope>
    <source>
        <strain evidence="1">P2</strain>
    </source>
</reference>
<evidence type="ECO:0000313" key="2">
    <source>
        <dbReference type="Proteomes" id="UP000886501"/>
    </source>
</evidence>
<protein>
    <submittedName>
        <fullName evidence="1">Uncharacterized protein</fullName>
    </submittedName>
</protein>
<comment type="caution">
    <text evidence="1">The sequence shown here is derived from an EMBL/GenBank/DDBJ whole genome shotgun (WGS) entry which is preliminary data.</text>
</comment>
<organism evidence="1 2">
    <name type="scientific">Thelephora ganbajun</name>
    <name type="common">Ganba fungus</name>
    <dbReference type="NCBI Taxonomy" id="370292"/>
    <lineage>
        <taxon>Eukaryota</taxon>
        <taxon>Fungi</taxon>
        <taxon>Dikarya</taxon>
        <taxon>Basidiomycota</taxon>
        <taxon>Agaricomycotina</taxon>
        <taxon>Agaricomycetes</taxon>
        <taxon>Thelephorales</taxon>
        <taxon>Thelephoraceae</taxon>
        <taxon>Thelephora</taxon>
    </lineage>
</organism>
<accession>A0ACB6ZBX5</accession>
<dbReference type="EMBL" id="MU118048">
    <property type="protein sequence ID" value="KAF9646808.1"/>
    <property type="molecule type" value="Genomic_DNA"/>
</dbReference>
<dbReference type="Proteomes" id="UP000886501">
    <property type="component" value="Unassembled WGS sequence"/>
</dbReference>